<gene>
    <name evidence="1" type="ORF">ACFPFW_07705</name>
</gene>
<organism evidence="1 2">
    <name type="scientific">Flaviflagellibacter deserti</name>
    <dbReference type="NCBI Taxonomy" id="2267266"/>
    <lineage>
        <taxon>Bacteria</taxon>
        <taxon>Pseudomonadati</taxon>
        <taxon>Pseudomonadota</taxon>
        <taxon>Alphaproteobacteria</taxon>
        <taxon>Hyphomicrobiales</taxon>
        <taxon>Flaviflagellibacter</taxon>
    </lineage>
</organism>
<protein>
    <submittedName>
        <fullName evidence="1">Uncharacterized protein</fullName>
    </submittedName>
</protein>
<evidence type="ECO:0000313" key="2">
    <source>
        <dbReference type="Proteomes" id="UP001595796"/>
    </source>
</evidence>
<evidence type="ECO:0000313" key="1">
    <source>
        <dbReference type="EMBL" id="MFC5067901.1"/>
    </source>
</evidence>
<name>A0ABV9Z4Y1_9HYPH</name>
<comment type="caution">
    <text evidence="1">The sequence shown here is derived from an EMBL/GenBank/DDBJ whole genome shotgun (WGS) entry which is preliminary data.</text>
</comment>
<proteinExistence type="predicted"/>
<dbReference type="Proteomes" id="UP001595796">
    <property type="component" value="Unassembled WGS sequence"/>
</dbReference>
<keyword evidence="2" id="KW-1185">Reference proteome</keyword>
<sequence>MSIETAKNAAQAIVRQQDINLIAAATAKSLLDLIAEVERLQAEITELKAGK</sequence>
<reference evidence="2" key="1">
    <citation type="journal article" date="2019" name="Int. J. Syst. Evol. Microbiol.">
        <title>The Global Catalogue of Microorganisms (GCM) 10K type strain sequencing project: providing services to taxonomists for standard genome sequencing and annotation.</title>
        <authorList>
            <consortium name="The Broad Institute Genomics Platform"/>
            <consortium name="The Broad Institute Genome Sequencing Center for Infectious Disease"/>
            <person name="Wu L."/>
            <person name="Ma J."/>
        </authorList>
    </citation>
    <scope>NUCLEOTIDE SEQUENCE [LARGE SCALE GENOMIC DNA]</scope>
    <source>
        <strain evidence="2">CGMCC 1.16444</strain>
    </source>
</reference>
<accession>A0ABV9Z4Y1</accession>
<dbReference type="RefSeq" id="WP_162799628.1">
    <property type="nucleotide sequence ID" value="NZ_JBHSJF010000006.1"/>
</dbReference>
<dbReference type="EMBL" id="JBHSJF010000006">
    <property type="protein sequence ID" value="MFC5067901.1"/>
    <property type="molecule type" value="Genomic_DNA"/>
</dbReference>